<dbReference type="PROSITE" id="PS51257">
    <property type="entry name" value="PROKAR_LIPOPROTEIN"/>
    <property type="match status" value="1"/>
</dbReference>
<comment type="caution">
    <text evidence="2">The sequence shown here is derived from an EMBL/GenBank/DDBJ whole genome shotgun (WGS) entry which is preliminary data.</text>
</comment>
<dbReference type="InterPro" id="IPR035986">
    <property type="entry name" value="PKD_dom_sf"/>
</dbReference>
<dbReference type="EMBL" id="JABBJJ010000050">
    <property type="protein sequence ID" value="NMO15874.1"/>
    <property type="molecule type" value="Genomic_DNA"/>
</dbReference>
<reference evidence="2 3" key="1">
    <citation type="submission" date="2020-04" db="EMBL/GenBank/DDBJ databases">
        <title>Draft genome of Pyxidicoccus fallax type strain.</title>
        <authorList>
            <person name="Whitworth D.E."/>
        </authorList>
    </citation>
    <scope>NUCLEOTIDE SEQUENCE [LARGE SCALE GENOMIC DNA]</scope>
    <source>
        <strain evidence="2 3">DSM 14698</strain>
    </source>
</reference>
<dbReference type="Pfam" id="PF22352">
    <property type="entry name" value="K319L-like_PKD"/>
    <property type="match status" value="1"/>
</dbReference>
<proteinExistence type="predicted"/>
<feature type="signal peptide" evidence="1">
    <location>
        <begin position="1"/>
        <end position="24"/>
    </location>
</feature>
<dbReference type="SUPFAM" id="SSF49299">
    <property type="entry name" value="PKD domain"/>
    <property type="match status" value="1"/>
</dbReference>
<feature type="chain" id="PRO_5032897684" evidence="1">
    <location>
        <begin position="25"/>
        <end position="921"/>
    </location>
</feature>
<evidence type="ECO:0000313" key="3">
    <source>
        <dbReference type="Proteomes" id="UP000518300"/>
    </source>
</evidence>
<protein>
    <submittedName>
        <fullName evidence="2">Uncharacterized protein</fullName>
    </submittedName>
</protein>
<keyword evidence="3" id="KW-1185">Reference proteome</keyword>
<dbReference type="RefSeq" id="WP_169345164.1">
    <property type="nucleotide sequence ID" value="NZ_JABBJJ010000050.1"/>
</dbReference>
<sequence length="921" mass="97287">MSVLGRFGRAASLMTAVLALGVFAACGGGKTDPGSAASADVRVTLGQALSPEAIARIHVSVQGPGITGPLGMDLVRDGNQWNGTLRDIPAGADRVFVATAYDIDANALYSGQAGPMAIQPGRVAAVFVLLQQLNRPPPYENEAPIIDSVAVSTNEVEPGASVTLSAVAHDNNPGDTVTYAWSATEGTFSSPTAATTTWTAPDTEGVRRIQLEVRDSKNTTATLTLDLTVRNVGPSGRAQVTVRVNTWPEVTAMMGAPSVLAVGRTTQLAANVVDGDGDTVTHFWDSTCQGSFQGDGTRTPTFTLNAAPADDRCMFIVYVSDPQGGFHSGHLTLQVGPGPVVDMQRVPVVTSVYQSTEWIDVGQQATLAASAYDPEGTAVRITWMASRGAILATQHGPNSGSAQWMAPACFDGPAEVYAIATDAGGASTSVTFTFRPAVPMPCGERTVLGRSSDYHVHEDGSSIPYPTDLSFETIAAWVPTADGSYAWREGRGLPDGSFVVYEVESTPYLLQVGTDYYWTHSRTPDLSKAVAGRRDVALEPNGTSFHVNLEGLNPWQPDDDLQLSAFGAGITYFSQRECAASTLEPAVGATNLFATTSYNQAISNCGNTIGRIDVTRGDTLYVGQLVLRSSNEGGLDVLRELRQGFQISSGNPGGLTTGNGAVSLSGVLAPLPTTQRALRIHASEFEAMVLAAHPRAALRNSQEMSVGVMPGFMQFGGYAGWTDLARGINLTPGQVLVAPELQLADPFPSWWTRFANNIASGNMTYSVPLPGGGQSVPATVRFSVYAHAPFAAGTPLELSPQVGPPRNLRINGQPATDDGLQGVGLTPLVTWDAPVVGTATSYTVRVWRLSASSTNQTQRLQLATVYTSDTQLRLPPGFLTDGQHYYVHVQANMRVGGDTSSPNFDAPWDYTASAFTGRFQP</sequence>
<evidence type="ECO:0000313" key="2">
    <source>
        <dbReference type="EMBL" id="NMO15874.1"/>
    </source>
</evidence>
<keyword evidence="1" id="KW-0732">Signal</keyword>
<accession>A0A848LBK0</accession>
<dbReference type="Gene3D" id="2.60.40.10">
    <property type="entry name" value="Immunoglobulins"/>
    <property type="match status" value="1"/>
</dbReference>
<name>A0A848LBK0_9BACT</name>
<dbReference type="Proteomes" id="UP000518300">
    <property type="component" value="Unassembled WGS sequence"/>
</dbReference>
<dbReference type="InterPro" id="IPR013783">
    <property type="entry name" value="Ig-like_fold"/>
</dbReference>
<organism evidence="2 3">
    <name type="scientific">Pyxidicoccus fallax</name>
    <dbReference type="NCBI Taxonomy" id="394095"/>
    <lineage>
        <taxon>Bacteria</taxon>
        <taxon>Pseudomonadati</taxon>
        <taxon>Myxococcota</taxon>
        <taxon>Myxococcia</taxon>
        <taxon>Myxococcales</taxon>
        <taxon>Cystobacterineae</taxon>
        <taxon>Myxococcaceae</taxon>
        <taxon>Pyxidicoccus</taxon>
    </lineage>
</organism>
<dbReference type="AlphaFoldDB" id="A0A848LBK0"/>
<evidence type="ECO:0000256" key="1">
    <source>
        <dbReference type="SAM" id="SignalP"/>
    </source>
</evidence>
<gene>
    <name evidence="2" type="ORF">HG543_13580</name>
</gene>